<sequence length="103" mass="11721">MQTSRTQIGDVTYNAATQSFEALVTFHTKAGRVRVAAEFHAPLSEDFEVVTESLWQDALDRRRDPLALHARLEAHRVITRRNTAHTMPPLQRWFEALIGHDAA</sequence>
<evidence type="ECO:0000313" key="2">
    <source>
        <dbReference type="Proteomes" id="UP000198417"/>
    </source>
</evidence>
<dbReference type="OrthoDB" id="7862430at2"/>
<gene>
    <name evidence="1" type="ORF">SAMN06265370_1076</name>
</gene>
<dbReference type="AlphaFoldDB" id="A0A238WR84"/>
<reference evidence="1 2" key="1">
    <citation type="submission" date="2017-06" db="EMBL/GenBank/DDBJ databases">
        <authorList>
            <person name="Kim H.J."/>
            <person name="Triplett B.A."/>
        </authorList>
    </citation>
    <scope>NUCLEOTIDE SEQUENCE [LARGE SCALE GENOMIC DNA]</scope>
    <source>
        <strain evidence="1 2">DSM 29052</strain>
    </source>
</reference>
<accession>A0A238WR84</accession>
<dbReference type="EMBL" id="FZNN01000007">
    <property type="protein sequence ID" value="SNR48928.1"/>
    <property type="molecule type" value="Genomic_DNA"/>
</dbReference>
<proteinExistence type="predicted"/>
<dbReference type="Proteomes" id="UP000198417">
    <property type="component" value="Unassembled WGS sequence"/>
</dbReference>
<dbReference type="RefSeq" id="WP_089270256.1">
    <property type="nucleotide sequence ID" value="NZ_FZNN01000007.1"/>
</dbReference>
<protein>
    <submittedName>
        <fullName evidence="1">Uncharacterized protein</fullName>
    </submittedName>
</protein>
<keyword evidence="2" id="KW-1185">Reference proteome</keyword>
<organism evidence="1 2">
    <name type="scientific">Puniceibacterium sediminis</name>
    <dbReference type="NCBI Taxonomy" id="1608407"/>
    <lineage>
        <taxon>Bacteria</taxon>
        <taxon>Pseudomonadati</taxon>
        <taxon>Pseudomonadota</taxon>
        <taxon>Alphaproteobacteria</taxon>
        <taxon>Rhodobacterales</taxon>
        <taxon>Paracoccaceae</taxon>
        <taxon>Puniceibacterium</taxon>
    </lineage>
</organism>
<evidence type="ECO:0000313" key="1">
    <source>
        <dbReference type="EMBL" id="SNR48928.1"/>
    </source>
</evidence>
<name>A0A238WR84_9RHOB</name>